<sequence length="533" mass="57788">MSEIQDTDKIFVPEEEEPPKKKFQLILIPAAITLVIMVVIFLLTAYISTKKYNVRDGIFGSPGTGLRNFQVASGIIGTALQNTLLVKVFMLAVCGVLSAALCTIYKAMKKPGTVLTAACLWLVPLVLPSFMLTLAFIHLPDHTSILGAGLLHLLSEGLQTISLFCFTAGIFAYLHMRKGIEAEKGAYSGLLTAILVWLLGNMTTNGILFVFQNAYPYSNTFDWAIFTNSFVGSTGAGNAIAVIKVLLQVLIGIIPVIYLRRRAGENHVELSKASGEFWLFPIAGISLVPILFGNKLADVIGDKWVSAAANSILLAVGAGAFGCLIAWSLIRLMSRASGKALGIIAIVLAAALSCAFMEFMFFHRVISNDTLLPQVLTVIFDWRMVLVIIILAFILRNHKVNRPASLMAALALLAGAISWSGLYSAYIYGASKRVSTLSYMYYGLIANIKTISSSGSFSAYGMERLYWPWALLIYAAPLLLGLGAALLMRKAFMKPEPRDDSPVPVPEQETQPGMNREDVSGGSAEAEPETQEP</sequence>
<evidence type="ECO:0000313" key="2">
    <source>
        <dbReference type="Proteomes" id="UP000192328"/>
    </source>
</evidence>
<protein>
    <submittedName>
        <fullName evidence="1">Uncharacterized protein</fullName>
    </submittedName>
</protein>
<gene>
    <name evidence="1" type="ORF">SAMN06297397_0900</name>
</gene>
<comment type="caution">
    <text evidence="1">The sequence shown here is derived from an EMBL/GenBank/DDBJ whole genome shotgun (WGS) entry which is preliminary data.</text>
</comment>
<accession>A0AC61PJF2</accession>
<reference evidence="1" key="1">
    <citation type="submission" date="2017-04" db="EMBL/GenBank/DDBJ databases">
        <authorList>
            <person name="Varghese N."/>
            <person name="Submissions S."/>
        </authorList>
    </citation>
    <scope>NUCLEOTIDE SEQUENCE</scope>
    <source>
        <strain evidence="1">WTE2008</strain>
    </source>
</reference>
<evidence type="ECO:0000313" key="1">
    <source>
        <dbReference type="EMBL" id="SMC42902.1"/>
    </source>
</evidence>
<name>A0AC61PJF2_9FIRM</name>
<dbReference type="Proteomes" id="UP000192328">
    <property type="component" value="Unassembled WGS sequence"/>
</dbReference>
<dbReference type="EMBL" id="FWXZ01000001">
    <property type="protein sequence ID" value="SMC42902.1"/>
    <property type="molecule type" value="Genomic_DNA"/>
</dbReference>
<organism evidence="1 2">
    <name type="scientific">Aristaeella lactis</name>
    <dbReference type="NCBI Taxonomy" id="3046383"/>
    <lineage>
        <taxon>Bacteria</taxon>
        <taxon>Bacillati</taxon>
        <taxon>Bacillota</taxon>
        <taxon>Clostridia</taxon>
        <taxon>Eubacteriales</taxon>
        <taxon>Aristaeellaceae</taxon>
        <taxon>Aristaeella</taxon>
    </lineage>
</organism>
<keyword evidence="2" id="KW-1185">Reference proteome</keyword>
<proteinExistence type="predicted"/>